<dbReference type="GO" id="GO:0005634">
    <property type="term" value="C:nucleus"/>
    <property type="evidence" value="ECO:0007669"/>
    <property type="project" value="TreeGrafter"/>
</dbReference>
<evidence type="ECO:0000313" key="2">
    <source>
        <dbReference type="Proteomes" id="UP000631114"/>
    </source>
</evidence>
<dbReference type="InterPro" id="IPR015946">
    <property type="entry name" value="KH_dom-like_a/b"/>
</dbReference>
<reference evidence="1 2" key="1">
    <citation type="submission" date="2020-10" db="EMBL/GenBank/DDBJ databases">
        <title>The Coptis chinensis genome and diversification of protoberbering-type alkaloids.</title>
        <authorList>
            <person name="Wang B."/>
            <person name="Shu S."/>
            <person name="Song C."/>
            <person name="Liu Y."/>
        </authorList>
    </citation>
    <scope>NUCLEOTIDE SEQUENCE [LARGE SCALE GENOMIC DNA]</scope>
    <source>
        <strain evidence="1">HL-2020</strain>
        <tissue evidence="1">Leaf</tissue>
    </source>
</reference>
<name>A0A835IJV3_9MAGN</name>
<protein>
    <submittedName>
        <fullName evidence="1">Uncharacterized protein</fullName>
    </submittedName>
</protein>
<gene>
    <name evidence="1" type="ORF">IFM89_005130</name>
</gene>
<dbReference type="EMBL" id="JADFTS010000002">
    <property type="protein sequence ID" value="KAF9619116.1"/>
    <property type="molecule type" value="Genomic_DNA"/>
</dbReference>
<comment type="caution">
    <text evidence="1">The sequence shown here is derived from an EMBL/GenBank/DDBJ whole genome shotgun (WGS) entry which is preliminary data.</text>
</comment>
<proteinExistence type="predicted"/>
<dbReference type="Proteomes" id="UP000631114">
    <property type="component" value="Unassembled WGS sequence"/>
</dbReference>
<dbReference type="InterPro" id="IPR009019">
    <property type="entry name" value="KH_sf_prok-type"/>
</dbReference>
<dbReference type="Gene3D" id="3.30.300.20">
    <property type="match status" value="1"/>
</dbReference>
<dbReference type="GO" id="GO:0003723">
    <property type="term" value="F:RNA binding"/>
    <property type="evidence" value="ECO:0007669"/>
    <property type="project" value="InterPro"/>
</dbReference>
<dbReference type="GO" id="GO:0003735">
    <property type="term" value="F:structural constituent of ribosome"/>
    <property type="evidence" value="ECO:0007669"/>
    <property type="project" value="TreeGrafter"/>
</dbReference>
<dbReference type="PANTHER" id="PTHR11760">
    <property type="entry name" value="30S/40S RIBOSOMAL PROTEIN S3"/>
    <property type="match status" value="1"/>
</dbReference>
<organism evidence="1 2">
    <name type="scientific">Coptis chinensis</name>
    <dbReference type="NCBI Taxonomy" id="261450"/>
    <lineage>
        <taxon>Eukaryota</taxon>
        <taxon>Viridiplantae</taxon>
        <taxon>Streptophyta</taxon>
        <taxon>Embryophyta</taxon>
        <taxon>Tracheophyta</taxon>
        <taxon>Spermatophyta</taxon>
        <taxon>Magnoliopsida</taxon>
        <taxon>Ranunculales</taxon>
        <taxon>Ranunculaceae</taxon>
        <taxon>Coptidoideae</taxon>
        <taxon>Coptis</taxon>
    </lineage>
</organism>
<dbReference type="AlphaFoldDB" id="A0A835IJV3"/>
<dbReference type="SUPFAM" id="SSF54814">
    <property type="entry name" value="Prokaryotic type KH domain (KH-domain type II)"/>
    <property type="match status" value="1"/>
</dbReference>
<dbReference type="InterPro" id="IPR057258">
    <property type="entry name" value="Ribosomal_uS3"/>
</dbReference>
<keyword evidence="2" id="KW-1185">Reference proteome</keyword>
<evidence type="ECO:0000313" key="1">
    <source>
        <dbReference type="EMBL" id="KAF9619116.1"/>
    </source>
</evidence>
<accession>A0A835IJV3</accession>
<dbReference type="GO" id="GO:0022627">
    <property type="term" value="C:cytosolic small ribosomal subunit"/>
    <property type="evidence" value="ECO:0007669"/>
    <property type="project" value="TreeGrafter"/>
</dbReference>
<sequence>MPYKVVQEERSKKIVFDPLTSSAFMPISTVDAFDTNHKTFTGLVQKNFIDRQGGTHYTMIAYPVQDNVVILLMPKNMLLINCQVIWFVKGEKGRRIRELASIVQKRFKFPKNSVELYAEKVNNKGLCACSS</sequence>
<dbReference type="PANTHER" id="PTHR11760:SF37">
    <property type="entry name" value="RIBOSOMAL PROTEIN S3, PUTATIVE, EXPRESSED-RELATED"/>
    <property type="match status" value="1"/>
</dbReference>
<dbReference type="OrthoDB" id="1939212at2759"/>